<dbReference type="AlphaFoldDB" id="N1QNG4"/>
<dbReference type="HOGENOM" id="CLU_2110504_0_0_1"/>
<dbReference type="RefSeq" id="XP_016765854.1">
    <property type="nucleotide sequence ID" value="XM_016901048.1"/>
</dbReference>
<keyword evidence="2" id="KW-1185">Reference proteome</keyword>
<evidence type="ECO:0000313" key="2">
    <source>
        <dbReference type="Proteomes" id="UP000016931"/>
    </source>
</evidence>
<dbReference type="GeneID" id="27898185"/>
<protein>
    <submittedName>
        <fullName evidence="1">Uncharacterized protein</fullName>
    </submittedName>
</protein>
<reference evidence="1 2" key="1">
    <citation type="journal article" date="2012" name="PLoS Pathog.">
        <title>Diverse lifestyles and strategies of plant pathogenesis encoded in the genomes of eighteen Dothideomycetes fungi.</title>
        <authorList>
            <person name="Ohm R.A."/>
            <person name="Feau N."/>
            <person name="Henrissat B."/>
            <person name="Schoch C.L."/>
            <person name="Horwitz B.A."/>
            <person name="Barry K.W."/>
            <person name="Condon B.J."/>
            <person name="Copeland A.C."/>
            <person name="Dhillon B."/>
            <person name="Glaser F."/>
            <person name="Hesse C.N."/>
            <person name="Kosti I."/>
            <person name="LaButti K."/>
            <person name="Lindquist E.A."/>
            <person name="Lucas S."/>
            <person name="Salamov A.A."/>
            <person name="Bradshaw R.E."/>
            <person name="Ciuffetti L."/>
            <person name="Hamelin R.C."/>
            <person name="Kema G.H.J."/>
            <person name="Lawrence C."/>
            <person name="Scott J.A."/>
            <person name="Spatafora J.W."/>
            <person name="Turgeon B.G."/>
            <person name="de Wit P.J.G.M."/>
            <person name="Zhong S."/>
            <person name="Goodwin S.B."/>
            <person name="Grigoriev I.V."/>
        </authorList>
    </citation>
    <scope>NUCLEOTIDE SEQUENCE [LARGE SCALE GENOMIC DNA]</scope>
    <source>
        <strain evidence="1 2">SO2202</strain>
    </source>
</reference>
<accession>N1QNG4</accession>
<sequence length="115" mass="11723">MSLPFSSEPLRGTVPLTVPVVIASPTPEHGDEHGMAAACGLVNEPTHHPTATPITTDARLANAKLTRSNAVLSGLSGAVGVGDLTLDTSLRRRIHLTVPGGVFDVVAAAANCCCC</sequence>
<evidence type="ECO:0000313" key="1">
    <source>
        <dbReference type="EMBL" id="EMF17733.1"/>
    </source>
</evidence>
<proteinExistence type="predicted"/>
<dbReference type="Proteomes" id="UP000016931">
    <property type="component" value="Unassembled WGS sequence"/>
</dbReference>
<organism evidence="1 2">
    <name type="scientific">Sphaerulina musiva (strain SO2202)</name>
    <name type="common">Poplar stem canker fungus</name>
    <name type="synonym">Septoria musiva</name>
    <dbReference type="NCBI Taxonomy" id="692275"/>
    <lineage>
        <taxon>Eukaryota</taxon>
        <taxon>Fungi</taxon>
        <taxon>Dikarya</taxon>
        <taxon>Ascomycota</taxon>
        <taxon>Pezizomycotina</taxon>
        <taxon>Dothideomycetes</taxon>
        <taxon>Dothideomycetidae</taxon>
        <taxon>Mycosphaerellales</taxon>
        <taxon>Mycosphaerellaceae</taxon>
        <taxon>Sphaerulina</taxon>
    </lineage>
</organism>
<dbReference type="EMBL" id="KB456260">
    <property type="protein sequence ID" value="EMF17733.1"/>
    <property type="molecule type" value="Genomic_DNA"/>
</dbReference>
<gene>
    <name evidence="1" type="ORF">SEPMUDRAFT_113711</name>
</gene>
<name>N1QNG4_SPHMS</name>